<sequence>MFLRVALLGILLLSILGTETALAGSSFLSPAYKNIQQQKDTRKPTGRLHRRGTESFWDTDETEGEDDNNSLDIKFNVPFEIGVKITEREYQEYGQALEKMLQDILEENKLKTKNKSHLTNVPFVT</sequence>
<evidence type="ECO:0000256" key="4">
    <source>
        <dbReference type="ARBA" id="ARBA00022525"/>
    </source>
</evidence>
<evidence type="ECO:0000256" key="7">
    <source>
        <dbReference type="ARBA" id="ARBA00022815"/>
    </source>
</evidence>
<feature type="domain" description="Motilin/ghrelin-associated peptide" evidence="15">
    <location>
        <begin position="56"/>
        <end position="109"/>
    </location>
</feature>
<evidence type="ECO:0000256" key="6">
    <source>
        <dbReference type="ARBA" id="ARBA00022729"/>
    </source>
</evidence>
<dbReference type="OMA" id="QYQQYGR"/>
<evidence type="ECO:0000256" key="9">
    <source>
        <dbReference type="ARBA" id="ARBA00025531"/>
    </source>
</evidence>
<dbReference type="InterPro" id="IPR005441">
    <property type="entry name" value="Preproghrelin"/>
</dbReference>
<evidence type="ECO:0000313" key="17">
    <source>
        <dbReference type="Ensembl" id="ENSPCLP00000007541.1"/>
    </source>
</evidence>
<organism evidence="17 18">
    <name type="scientific">Phasianus colchicus</name>
    <name type="common">Common pheasant</name>
    <dbReference type="NCBI Taxonomy" id="9054"/>
    <lineage>
        <taxon>Eukaryota</taxon>
        <taxon>Metazoa</taxon>
        <taxon>Chordata</taxon>
        <taxon>Craniata</taxon>
        <taxon>Vertebrata</taxon>
        <taxon>Euteleostomi</taxon>
        <taxon>Archelosauria</taxon>
        <taxon>Archosauria</taxon>
        <taxon>Dinosauria</taxon>
        <taxon>Saurischia</taxon>
        <taxon>Theropoda</taxon>
        <taxon>Coelurosauria</taxon>
        <taxon>Aves</taxon>
        <taxon>Neognathae</taxon>
        <taxon>Galloanserae</taxon>
        <taxon>Galliformes</taxon>
        <taxon>Phasianidae</taxon>
        <taxon>Phasianinae</taxon>
        <taxon>Phasianus</taxon>
    </lineage>
</organism>
<keyword evidence="18" id="KW-1185">Reference proteome</keyword>
<feature type="signal peptide" evidence="14">
    <location>
        <begin position="1"/>
        <end position="23"/>
    </location>
</feature>
<dbReference type="GO" id="GO:0016608">
    <property type="term" value="F:growth hormone-releasing hormone activity"/>
    <property type="evidence" value="ECO:0007669"/>
    <property type="project" value="InterPro"/>
</dbReference>
<dbReference type="Proteomes" id="UP000472261">
    <property type="component" value="Unplaced"/>
</dbReference>
<feature type="domain" description="Motilin/ghrelin" evidence="16">
    <location>
        <begin position="24"/>
        <end position="51"/>
    </location>
</feature>
<evidence type="ECO:0000259" key="16">
    <source>
        <dbReference type="Pfam" id="PF04644"/>
    </source>
</evidence>
<dbReference type="Pfam" id="PF04643">
    <property type="entry name" value="Motilin_assoc"/>
    <property type="match status" value="1"/>
</dbReference>
<dbReference type="PRINTS" id="PR01624">
    <property type="entry name" value="GHRELIN"/>
</dbReference>
<dbReference type="PANTHER" id="PTHR14122">
    <property type="entry name" value="GHRELIN PRECURSOR"/>
    <property type="match status" value="1"/>
</dbReference>
<keyword evidence="6 14" id="KW-0732">Signal</keyword>
<name>A0A669Q0P8_PHACC</name>
<dbReference type="GO" id="GO:0031768">
    <property type="term" value="F:ghrelin receptor binding"/>
    <property type="evidence" value="ECO:0007669"/>
    <property type="project" value="TreeGrafter"/>
</dbReference>
<keyword evidence="7" id="KW-0027">Amidation</keyword>
<dbReference type="GO" id="GO:0032095">
    <property type="term" value="P:regulation of response to food"/>
    <property type="evidence" value="ECO:0007669"/>
    <property type="project" value="TreeGrafter"/>
</dbReference>
<evidence type="ECO:0000256" key="8">
    <source>
        <dbReference type="ARBA" id="ARBA00023288"/>
    </source>
</evidence>
<dbReference type="GO" id="GO:0060124">
    <property type="term" value="P:positive regulation of growth hormone secretion"/>
    <property type="evidence" value="ECO:0007669"/>
    <property type="project" value="TreeGrafter"/>
</dbReference>
<keyword evidence="4" id="KW-0964">Secreted</keyword>
<evidence type="ECO:0000256" key="10">
    <source>
        <dbReference type="ARBA" id="ARBA00030480"/>
    </source>
</evidence>
<evidence type="ECO:0000256" key="11">
    <source>
        <dbReference type="ARBA" id="ARBA00030507"/>
    </source>
</evidence>
<dbReference type="PANTHER" id="PTHR14122:SF1">
    <property type="entry name" value="APPETITE-REGULATING HORMONE"/>
    <property type="match status" value="1"/>
</dbReference>
<dbReference type="Ensembl" id="ENSPCLT00000010329.1">
    <property type="protein sequence ID" value="ENSPCLP00000007541.1"/>
    <property type="gene ID" value="ENSPCLG00000006303.1"/>
</dbReference>
<protein>
    <recommendedName>
        <fullName evidence="3">Appetite-regulating hormone</fullName>
    </recommendedName>
    <alternativeName>
        <fullName evidence="10">Growth hormone secretagogue</fullName>
    </alternativeName>
    <alternativeName>
        <fullName evidence="11">Growth hormone-releasing peptide</fullName>
    </alternativeName>
    <alternativeName>
        <fullName evidence="12">Motilin-related peptide</fullName>
    </alternativeName>
</protein>
<feature type="compositionally biased region" description="Acidic residues" evidence="13">
    <location>
        <begin position="57"/>
        <end position="69"/>
    </location>
</feature>
<evidence type="ECO:0000256" key="5">
    <source>
        <dbReference type="ARBA" id="ARBA00022702"/>
    </source>
</evidence>
<evidence type="ECO:0000256" key="13">
    <source>
        <dbReference type="SAM" id="MobiDB-lite"/>
    </source>
</evidence>
<comment type="function">
    <text evidence="9">Ghrelin is the ligand for growth hormone secretagogue receptor type 1 (GHSR). Induces the release of growth hormone from the pituitary. Has an appetite-stimulating effect, induces adiposity and stimulates gastric acid secretion. Involved in growth regulation.</text>
</comment>
<keyword evidence="8" id="KW-0449">Lipoprotein</keyword>
<feature type="chain" id="PRO_5025403370" description="Appetite-regulating hormone" evidence="14">
    <location>
        <begin position="24"/>
        <end position="125"/>
    </location>
</feature>
<evidence type="ECO:0000256" key="1">
    <source>
        <dbReference type="ARBA" id="ARBA00004613"/>
    </source>
</evidence>
<comment type="similarity">
    <text evidence="2">Belongs to the motilin family.</text>
</comment>
<reference evidence="17" key="2">
    <citation type="submission" date="2025-09" db="UniProtKB">
        <authorList>
            <consortium name="Ensembl"/>
        </authorList>
    </citation>
    <scope>IDENTIFICATION</scope>
</reference>
<evidence type="ECO:0000313" key="18">
    <source>
        <dbReference type="Proteomes" id="UP000472261"/>
    </source>
</evidence>
<evidence type="ECO:0000259" key="15">
    <source>
        <dbReference type="Pfam" id="PF04643"/>
    </source>
</evidence>
<accession>A0A669Q0P8</accession>
<comment type="subcellular location">
    <subcellularLocation>
        <location evidence="1">Secreted</location>
    </subcellularLocation>
</comment>
<dbReference type="InterPro" id="IPR006738">
    <property type="entry name" value="Motilin_ghrelin"/>
</dbReference>
<evidence type="ECO:0000256" key="14">
    <source>
        <dbReference type="SAM" id="SignalP"/>
    </source>
</evidence>
<keyword evidence="5" id="KW-0372">Hormone</keyword>
<evidence type="ECO:0000256" key="3">
    <source>
        <dbReference type="ARBA" id="ARBA00021118"/>
    </source>
</evidence>
<dbReference type="GO" id="GO:0001696">
    <property type="term" value="P:gastric acid secretion"/>
    <property type="evidence" value="ECO:0007669"/>
    <property type="project" value="TreeGrafter"/>
</dbReference>
<evidence type="ECO:0000256" key="2">
    <source>
        <dbReference type="ARBA" id="ARBA00006473"/>
    </source>
</evidence>
<dbReference type="AlphaFoldDB" id="A0A669Q0P8"/>
<dbReference type="GO" id="GO:0050728">
    <property type="term" value="P:negative regulation of inflammatory response"/>
    <property type="evidence" value="ECO:0007669"/>
    <property type="project" value="TreeGrafter"/>
</dbReference>
<feature type="region of interest" description="Disordered" evidence="13">
    <location>
        <begin position="33"/>
        <end position="69"/>
    </location>
</feature>
<dbReference type="InterPro" id="IPR006737">
    <property type="entry name" value="Motilin_assoc"/>
</dbReference>
<evidence type="ECO:0000256" key="12">
    <source>
        <dbReference type="ARBA" id="ARBA00031102"/>
    </source>
</evidence>
<proteinExistence type="inferred from homology"/>
<dbReference type="Pfam" id="PF04644">
    <property type="entry name" value="Motilin_ghrelin"/>
    <property type="match status" value="1"/>
</dbReference>
<reference evidence="17" key="1">
    <citation type="submission" date="2025-08" db="UniProtKB">
        <authorList>
            <consortium name="Ensembl"/>
        </authorList>
    </citation>
    <scope>IDENTIFICATION</scope>
</reference>
<dbReference type="GO" id="GO:0005615">
    <property type="term" value="C:extracellular space"/>
    <property type="evidence" value="ECO:0007669"/>
    <property type="project" value="TreeGrafter"/>
</dbReference>